<gene>
    <name evidence="16" type="ORF">NP493_928g00016</name>
</gene>
<evidence type="ECO:0000256" key="10">
    <source>
        <dbReference type="ARBA" id="ARBA00022833"/>
    </source>
</evidence>
<keyword evidence="8" id="KW-0479">Metal-binding</keyword>
<dbReference type="GO" id="GO:0005634">
    <property type="term" value="C:nucleus"/>
    <property type="evidence" value="ECO:0007669"/>
    <property type="project" value="TreeGrafter"/>
</dbReference>
<dbReference type="PANTHER" id="PTHR12143:SF19">
    <property type="entry name" value="PEPTIDE-N(4)-(N-ACETYL-BETA-GLUCOSAMINYL)ASPARAGINE AMIDASE"/>
    <property type="match status" value="1"/>
</dbReference>
<dbReference type="InterPro" id="IPR038680">
    <property type="entry name" value="PAW_sf"/>
</dbReference>
<comment type="subcellular location">
    <subcellularLocation>
        <location evidence="3">Cytoplasm</location>
    </subcellularLocation>
</comment>
<dbReference type="Gene3D" id="1.20.58.2190">
    <property type="match status" value="1"/>
</dbReference>
<dbReference type="SMART" id="SM00580">
    <property type="entry name" value="PUG"/>
    <property type="match status" value="1"/>
</dbReference>
<dbReference type="InterPro" id="IPR002931">
    <property type="entry name" value="Transglutaminase-like"/>
</dbReference>
<evidence type="ECO:0000256" key="13">
    <source>
        <dbReference type="ARBA" id="ARBA00032901"/>
    </source>
</evidence>
<evidence type="ECO:0000313" key="16">
    <source>
        <dbReference type="EMBL" id="KAK2172792.1"/>
    </source>
</evidence>
<dbReference type="FunFam" id="1.20.58.2190:FF:000001">
    <property type="entry name" value="peptide-N(4)-(N-acetyl-beta- glucosaminyl)asparagine amidase"/>
    <property type="match status" value="1"/>
</dbReference>
<dbReference type="SUPFAM" id="SSF54001">
    <property type="entry name" value="Cysteine proteinases"/>
    <property type="match status" value="1"/>
</dbReference>
<keyword evidence="17" id="KW-1185">Reference proteome</keyword>
<evidence type="ECO:0000256" key="3">
    <source>
        <dbReference type="ARBA" id="ARBA00004496"/>
    </source>
</evidence>
<evidence type="ECO:0000256" key="9">
    <source>
        <dbReference type="ARBA" id="ARBA00022801"/>
    </source>
</evidence>
<dbReference type="EMBL" id="JAODUO010000927">
    <property type="protein sequence ID" value="KAK2172792.1"/>
    <property type="molecule type" value="Genomic_DNA"/>
</dbReference>
<dbReference type="GO" id="GO:0000224">
    <property type="term" value="F:peptide-N4-(N-acetyl-beta-glucosaminyl)asparagine amidase activity"/>
    <property type="evidence" value="ECO:0007669"/>
    <property type="project" value="UniProtKB-EC"/>
</dbReference>
<dbReference type="Pfam" id="PF01841">
    <property type="entry name" value="Transglut_core"/>
    <property type="match status" value="1"/>
</dbReference>
<keyword evidence="7" id="KW-0963">Cytoplasm</keyword>
<evidence type="ECO:0000256" key="11">
    <source>
        <dbReference type="ARBA" id="ARBA00024870"/>
    </source>
</evidence>
<evidence type="ECO:0000256" key="7">
    <source>
        <dbReference type="ARBA" id="ARBA00022490"/>
    </source>
</evidence>
<sequence>MATSEKVLSNGIQQLLENPRDVFLDVTNLLLRFANNVLNDPENIKYRQIRVGNPIVEKRLLPINGAMECLFEMGFEEDGEHLTLPQHTLLDRTRKVRDELLRHRQRLMSSVPSAQSPGGATAATWTTGSEATRTAALSQQQRSDQEIFRKETQFLEKLNSSLKLVKLYERADLQAKARQCIPVTKLQKQAEEKHLATSPSGDASAELRDAELLELLAWFKFDFFHWVDAPPCVQCGGSTKSVGMAQPDADELRWGASRVENYHCVTCNIHTRFPRYNDPEKLLETRQGRCGEWANCFTLCCRAMGFEARYVLDWTDHVWSEVFSEAQQRWLHCDPCENACDKPLVYESGWGKKLTYVIAFAVDDLQDVTWRYTTQVTQVLARRSDCRELWLVKQIVRLRNENQVALPDSRKDVLQRRLVAEIVEMMSTRTADTDECVGRSSGSLAWRQGRGETGSAEVKASTVIRLTEKEQANRLLHIKYSCAKNCYVRISNEELTTGWQHLVYDATGIQRKEERDWNMCYLARTEGATSATITWKFDFSDTSLAVDQVDIQALSTCFEDGQVLWRLCGGEQCALLPSDGRRTVTSDLGGSHELLVTAELRRGKGDVAWQHTQLFRQSLADRDSFPFDIMVTFKDAA</sequence>
<evidence type="ECO:0000256" key="8">
    <source>
        <dbReference type="ARBA" id="ARBA00022723"/>
    </source>
</evidence>
<evidence type="ECO:0000256" key="14">
    <source>
        <dbReference type="PROSITE-ProRule" id="PRU00731"/>
    </source>
</evidence>
<evidence type="ECO:0000256" key="4">
    <source>
        <dbReference type="ARBA" id="ARBA00009390"/>
    </source>
</evidence>
<dbReference type="PROSITE" id="PS51398">
    <property type="entry name" value="PAW"/>
    <property type="match status" value="1"/>
</dbReference>
<dbReference type="FunFam" id="2.60.120.1020:FF:000001">
    <property type="entry name" value="Peptide-N(4)-(N-acetyl-beta-glucosaminyl)asparagine amidase"/>
    <property type="match status" value="1"/>
</dbReference>
<evidence type="ECO:0000256" key="6">
    <source>
        <dbReference type="ARBA" id="ARBA00018546"/>
    </source>
</evidence>
<dbReference type="AlphaFoldDB" id="A0AAD9NJN5"/>
<dbReference type="InterPro" id="IPR050883">
    <property type="entry name" value="PNGase"/>
</dbReference>
<dbReference type="InterPro" id="IPR036339">
    <property type="entry name" value="PUB-like_dom_sf"/>
</dbReference>
<evidence type="ECO:0000256" key="5">
    <source>
        <dbReference type="ARBA" id="ARBA00012158"/>
    </source>
</evidence>
<dbReference type="SMART" id="SM00613">
    <property type="entry name" value="PAW"/>
    <property type="match status" value="1"/>
</dbReference>
<dbReference type="GO" id="GO:0046872">
    <property type="term" value="F:metal ion binding"/>
    <property type="evidence" value="ECO:0007669"/>
    <property type="project" value="UniProtKB-KW"/>
</dbReference>
<dbReference type="PANTHER" id="PTHR12143">
    <property type="entry name" value="PEPTIDE N-GLYCANASE PNGASE -RELATED"/>
    <property type="match status" value="1"/>
</dbReference>
<evidence type="ECO:0000256" key="12">
    <source>
        <dbReference type="ARBA" id="ARBA00029604"/>
    </source>
</evidence>
<evidence type="ECO:0000259" key="15">
    <source>
        <dbReference type="PROSITE" id="PS51398"/>
    </source>
</evidence>
<evidence type="ECO:0000313" key="17">
    <source>
        <dbReference type="Proteomes" id="UP001209878"/>
    </source>
</evidence>
<dbReference type="FunFam" id="2.20.25.10:FF:000011">
    <property type="entry name" value="peptide-N(4)-(N-acetyl-beta- glucosaminyl)asparagine amidase"/>
    <property type="match status" value="1"/>
</dbReference>
<accession>A0AAD9NJN5</accession>
<feature type="domain" description="PAW" evidence="15">
    <location>
        <begin position="435"/>
        <end position="636"/>
    </location>
</feature>
<reference evidence="16" key="1">
    <citation type="journal article" date="2023" name="Mol. Biol. Evol.">
        <title>Third-Generation Sequencing Reveals the Adaptive Role of the Epigenome in Three Deep-Sea Polychaetes.</title>
        <authorList>
            <person name="Perez M."/>
            <person name="Aroh O."/>
            <person name="Sun Y."/>
            <person name="Lan Y."/>
            <person name="Juniper S.K."/>
            <person name="Young C.R."/>
            <person name="Angers B."/>
            <person name="Qian P.Y."/>
        </authorList>
    </citation>
    <scope>NUCLEOTIDE SEQUENCE</scope>
    <source>
        <strain evidence="16">R07B-5</strain>
    </source>
</reference>
<dbReference type="Gene3D" id="2.20.25.10">
    <property type="match status" value="1"/>
</dbReference>
<organism evidence="16 17">
    <name type="scientific">Ridgeia piscesae</name>
    <name type="common">Tubeworm</name>
    <dbReference type="NCBI Taxonomy" id="27915"/>
    <lineage>
        <taxon>Eukaryota</taxon>
        <taxon>Metazoa</taxon>
        <taxon>Spiralia</taxon>
        <taxon>Lophotrochozoa</taxon>
        <taxon>Annelida</taxon>
        <taxon>Polychaeta</taxon>
        <taxon>Sedentaria</taxon>
        <taxon>Canalipalpata</taxon>
        <taxon>Sabellida</taxon>
        <taxon>Siboglinidae</taxon>
        <taxon>Ridgeia</taxon>
    </lineage>
</organism>
<dbReference type="EC" id="3.5.1.52" evidence="5"/>
<comment type="catalytic activity">
    <reaction evidence="1">
        <text>Hydrolysis of an N(4)-(acetyl-beta-D-glucosaminyl)asparagine residue in which the glucosamine residue may be further glycosylated, to yield a (substituted) N-acetyl-beta-D-glucosaminylamine and a peptide containing an aspartate residue.</text>
        <dbReference type="EC" id="3.5.1.52"/>
    </reaction>
</comment>
<dbReference type="InterPro" id="IPR006588">
    <property type="entry name" value="Peptide_N_glycanase_PAW_dom"/>
</dbReference>
<keyword evidence="9" id="KW-0378">Hydrolase</keyword>
<protein>
    <recommendedName>
        <fullName evidence="6">Peptide-N(4)-(N-acetyl-beta-glucosaminyl)asparagine amidase</fullName>
        <ecNumber evidence="5">3.5.1.52</ecNumber>
    </recommendedName>
    <alternativeName>
        <fullName evidence="12">N-glycanase 1</fullName>
    </alternativeName>
    <alternativeName>
        <fullName evidence="13">Peptide:N-glycanase</fullName>
    </alternativeName>
</protein>
<name>A0AAD9NJN5_RIDPI</name>
<comment type="function">
    <text evidence="11">Specifically deglycosylates the denatured form of N-linked glycoproteins in the cytoplasm and assists their proteasome-mediated degradation. Cleaves the beta-aspartyl-glucosamine (GlcNAc) of the glycan and the amide side chain of Asn, converting Asn to Asp. Prefers proteins containing high-mannose over those bearing complex type oligosaccharides. Can recognize misfolded proteins in the endoplasmic reticulum that are exported to the cytosol to be destroyed and deglycosylate them, while it has no activity toward native proteins. Deglycosylation is a prerequisite for subsequent proteasome-mediated degradation of some, but not all, misfolded glycoproteins.</text>
</comment>
<keyword evidence="10" id="KW-0862">Zinc</keyword>
<dbReference type="GO" id="GO:0006516">
    <property type="term" value="P:glycoprotein catabolic process"/>
    <property type="evidence" value="ECO:0007669"/>
    <property type="project" value="InterPro"/>
</dbReference>
<comment type="similarity">
    <text evidence="4 14">Belongs to the transglutaminase-like superfamily. PNGase family.</text>
</comment>
<dbReference type="Pfam" id="PF04721">
    <property type="entry name" value="PAW"/>
    <property type="match status" value="1"/>
</dbReference>
<dbReference type="SMART" id="SM00460">
    <property type="entry name" value="TGc"/>
    <property type="match status" value="1"/>
</dbReference>
<proteinExistence type="inferred from homology"/>
<dbReference type="InterPro" id="IPR018997">
    <property type="entry name" value="PUB_domain"/>
</dbReference>
<dbReference type="InterPro" id="IPR008979">
    <property type="entry name" value="Galactose-bd-like_sf"/>
</dbReference>
<comment type="cofactor">
    <cofactor evidence="2">
        <name>Zn(2+)</name>
        <dbReference type="ChEBI" id="CHEBI:29105"/>
    </cofactor>
</comment>
<comment type="caution">
    <text evidence="16">The sequence shown here is derived from an EMBL/GenBank/DDBJ whole genome shotgun (WGS) entry which is preliminary data.</text>
</comment>
<dbReference type="SUPFAM" id="SSF143503">
    <property type="entry name" value="PUG domain-like"/>
    <property type="match status" value="1"/>
</dbReference>
<dbReference type="Pfam" id="PF09409">
    <property type="entry name" value="PUB"/>
    <property type="match status" value="1"/>
</dbReference>
<dbReference type="InterPro" id="IPR038765">
    <property type="entry name" value="Papain-like_cys_pep_sf"/>
</dbReference>
<dbReference type="SUPFAM" id="SSF49785">
    <property type="entry name" value="Galactose-binding domain-like"/>
    <property type="match status" value="1"/>
</dbReference>
<dbReference type="Proteomes" id="UP001209878">
    <property type="component" value="Unassembled WGS sequence"/>
</dbReference>
<dbReference type="Gene3D" id="2.60.120.1020">
    <property type="entry name" value="Peptide N glycanase, PAW domain"/>
    <property type="match status" value="1"/>
</dbReference>
<evidence type="ECO:0000256" key="2">
    <source>
        <dbReference type="ARBA" id="ARBA00001947"/>
    </source>
</evidence>
<evidence type="ECO:0000256" key="1">
    <source>
        <dbReference type="ARBA" id="ARBA00001650"/>
    </source>
</evidence>
<dbReference type="GO" id="GO:0005829">
    <property type="term" value="C:cytosol"/>
    <property type="evidence" value="ECO:0007669"/>
    <property type="project" value="TreeGrafter"/>
</dbReference>
<dbReference type="Gene3D" id="3.10.620.30">
    <property type="match status" value="1"/>
</dbReference>